<dbReference type="Pfam" id="PF13581">
    <property type="entry name" value="HATPase_c_2"/>
    <property type="match status" value="1"/>
</dbReference>
<dbReference type="Proteomes" id="UP000298125">
    <property type="component" value="Unassembled WGS sequence"/>
</dbReference>
<dbReference type="CDD" id="cd16936">
    <property type="entry name" value="HATPase_RsbW-like"/>
    <property type="match status" value="1"/>
</dbReference>
<evidence type="ECO:0000313" key="3">
    <source>
        <dbReference type="Proteomes" id="UP000298125"/>
    </source>
</evidence>
<gene>
    <name evidence="2" type="ORF">EHQ49_00990</name>
</gene>
<comment type="caution">
    <text evidence="2">The sequence shown here is derived from an EMBL/GenBank/DDBJ whole genome shotgun (WGS) entry which is preliminary data.</text>
</comment>
<reference evidence="2" key="1">
    <citation type="journal article" date="2019" name="PLoS Negl. Trop. Dis.">
        <title>Revisiting the worldwide diversity of Leptospira species in the environment.</title>
        <authorList>
            <person name="Vincent A.T."/>
            <person name="Schiettekatte O."/>
            <person name="Bourhy P."/>
            <person name="Veyrier F.J."/>
            <person name="Picardeau M."/>
        </authorList>
    </citation>
    <scope>NUCLEOTIDE SEQUENCE [LARGE SCALE GENOMIC DNA]</scope>
    <source>
        <strain evidence="2">201702692</strain>
    </source>
</reference>
<sequence length="142" mass="16188">MEPNEEQVLEVPNHLDSLSLVRQTVRSFLGNDLPSDITGKLVFCVDEVVTNIIEHGFPNQTQSLIQIKMKKISKQVEFIITDSGIPFDPNKKKSDTWKHLYEAGLDGGFGIRSVKKIMTIEYKRLVAESLNELRLSYVRNEP</sequence>
<evidence type="ECO:0000259" key="1">
    <source>
        <dbReference type="Pfam" id="PF13581"/>
    </source>
</evidence>
<organism evidence="2 3">
    <name type="scientific">Leptospira perdikensis</name>
    <dbReference type="NCBI Taxonomy" id="2484948"/>
    <lineage>
        <taxon>Bacteria</taxon>
        <taxon>Pseudomonadati</taxon>
        <taxon>Spirochaetota</taxon>
        <taxon>Spirochaetia</taxon>
        <taxon>Leptospirales</taxon>
        <taxon>Leptospiraceae</taxon>
        <taxon>Leptospira</taxon>
    </lineage>
</organism>
<dbReference type="InterPro" id="IPR036890">
    <property type="entry name" value="HATPase_C_sf"/>
</dbReference>
<dbReference type="RefSeq" id="WP_135575469.1">
    <property type="nucleotide sequence ID" value="NZ_RQGA01000002.1"/>
</dbReference>
<dbReference type="OrthoDB" id="327549at2"/>
<protein>
    <submittedName>
        <fullName evidence="2">ATP-binding protein</fullName>
    </submittedName>
</protein>
<keyword evidence="2" id="KW-0067">ATP-binding</keyword>
<dbReference type="EMBL" id="RQGA01000002">
    <property type="protein sequence ID" value="TGL45606.1"/>
    <property type="molecule type" value="Genomic_DNA"/>
</dbReference>
<feature type="domain" description="Histidine kinase/HSP90-like ATPase" evidence="1">
    <location>
        <begin position="12"/>
        <end position="135"/>
    </location>
</feature>
<accession>A0A4R9JM98</accession>
<keyword evidence="3" id="KW-1185">Reference proteome</keyword>
<dbReference type="AlphaFoldDB" id="A0A4R9JM98"/>
<evidence type="ECO:0000313" key="2">
    <source>
        <dbReference type="EMBL" id="TGL45606.1"/>
    </source>
</evidence>
<keyword evidence="2" id="KW-0547">Nucleotide-binding</keyword>
<name>A0A4R9JM98_9LEPT</name>
<proteinExistence type="predicted"/>
<dbReference type="SUPFAM" id="SSF55874">
    <property type="entry name" value="ATPase domain of HSP90 chaperone/DNA topoisomerase II/histidine kinase"/>
    <property type="match status" value="1"/>
</dbReference>
<dbReference type="InterPro" id="IPR003594">
    <property type="entry name" value="HATPase_dom"/>
</dbReference>
<dbReference type="Gene3D" id="3.30.565.10">
    <property type="entry name" value="Histidine kinase-like ATPase, C-terminal domain"/>
    <property type="match status" value="1"/>
</dbReference>
<dbReference type="GO" id="GO:0005524">
    <property type="term" value="F:ATP binding"/>
    <property type="evidence" value="ECO:0007669"/>
    <property type="project" value="UniProtKB-KW"/>
</dbReference>